<reference evidence="5 6" key="1">
    <citation type="submission" date="2021-07" db="EMBL/GenBank/DDBJ databases">
        <title>Flavobacterium sp. nov. isolated from sediment on the Taihu Lake.</title>
        <authorList>
            <person name="Qu J.-H."/>
        </authorList>
    </citation>
    <scope>NUCLEOTIDE SEQUENCE [LARGE SCALE GENOMIC DNA]</scope>
    <source>
        <strain evidence="5 6">NAS39</strain>
    </source>
</reference>
<evidence type="ECO:0000313" key="5">
    <source>
        <dbReference type="EMBL" id="MBW4359042.1"/>
    </source>
</evidence>
<gene>
    <name evidence="5" type="ORF">KZH69_00945</name>
</gene>
<sequence length="435" mass="49963">MPFQILKSFLIQSLRVTENEEKSASYNFENSFLEVLDRKTTHDEAVILLLALVPNILPHFFDEIIKEVYPDGGELPELGGIRLDNHRGMLPTGETAQYVLAKEDVDHRLEIQQLFSPSHWFFKENILFLEEVKEGEPLMSGRIILPPEMVHLLFFGEKLKPKFGTSFPAQEITTQMEWNDLVVNENTQDHIKQIKLWLKHHNQLRNDWGMAKQIAPGYRSLFYGPSGTGKTLTATLLGKEFGKEVYRISLSQVVSKYIGETEKNLEKIFVQAENKNWILLFDEADALFGKRTQTKSSNDKYANQEVSYLLQRVENFNGLVILTSNFKNNIDDAFLRRFNSIIPFNKPTAEERLQLWKNCMPKKTKLKDHNILEIVAKNYELNGAQIVSAMAFACLQTLDKNTTVIDSQPILKGIELEYSKEEKLFITATLVSKTG</sequence>
<keyword evidence="2" id="KW-0547">Nucleotide-binding</keyword>
<name>A0ABS6XQU0_9FLAO</name>
<dbReference type="GO" id="GO:0005524">
    <property type="term" value="F:ATP binding"/>
    <property type="evidence" value="ECO:0007669"/>
    <property type="project" value="UniProtKB-KW"/>
</dbReference>
<keyword evidence="6" id="KW-1185">Reference proteome</keyword>
<evidence type="ECO:0000313" key="6">
    <source>
        <dbReference type="Proteomes" id="UP000812031"/>
    </source>
</evidence>
<dbReference type="InterPro" id="IPR003959">
    <property type="entry name" value="ATPase_AAA_core"/>
</dbReference>
<keyword evidence="3 5" id="KW-0067">ATP-binding</keyword>
<dbReference type="EMBL" id="JAHWYN010000001">
    <property type="protein sequence ID" value="MBW4359042.1"/>
    <property type="molecule type" value="Genomic_DNA"/>
</dbReference>
<proteinExistence type="inferred from homology"/>
<feature type="domain" description="AAA+ ATPase" evidence="4">
    <location>
        <begin position="216"/>
        <end position="348"/>
    </location>
</feature>
<dbReference type="RefSeq" id="WP_219315587.1">
    <property type="nucleotide sequence ID" value="NZ_JAHWYN010000001.1"/>
</dbReference>
<evidence type="ECO:0000259" key="4">
    <source>
        <dbReference type="SMART" id="SM00382"/>
    </source>
</evidence>
<comment type="caution">
    <text evidence="5">The sequence shown here is derived from an EMBL/GenBank/DDBJ whole genome shotgun (WGS) entry which is preliminary data.</text>
</comment>
<comment type="similarity">
    <text evidence="1">Belongs to the AAA ATPase family.</text>
</comment>
<dbReference type="SMART" id="SM00382">
    <property type="entry name" value="AAA"/>
    <property type="match status" value="1"/>
</dbReference>
<dbReference type="PANTHER" id="PTHR23073">
    <property type="entry name" value="26S PROTEASOME REGULATORY SUBUNIT"/>
    <property type="match status" value="1"/>
</dbReference>
<dbReference type="InterPro" id="IPR003593">
    <property type="entry name" value="AAA+_ATPase"/>
</dbReference>
<dbReference type="Proteomes" id="UP000812031">
    <property type="component" value="Unassembled WGS sequence"/>
</dbReference>
<organism evidence="5 6">
    <name type="scientific">Flavobacterium taihuense</name>
    <dbReference type="NCBI Taxonomy" id="2857508"/>
    <lineage>
        <taxon>Bacteria</taxon>
        <taxon>Pseudomonadati</taxon>
        <taxon>Bacteroidota</taxon>
        <taxon>Flavobacteriia</taxon>
        <taxon>Flavobacteriales</taxon>
        <taxon>Flavobacteriaceae</taxon>
        <taxon>Flavobacterium</taxon>
    </lineage>
</organism>
<accession>A0ABS6XQU0</accession>
<dbReference type="CDD" id="cd19481">
    <property type="entry name" value="RecA-like_protease"/>
    <property type="match status" value="1"/>
</dbReference>
<dbReference type="InterPro" id="IPR050221">
    <property type="entry name" value="26S_Proteasome_ATPase"/>
</dbReference>
<evidence type="ECO:0000256" key="1">
    <source>
        <dbReference type="ARBA" id="ARBA00006914"/>
    </source>
</evidence>
<dbReference type="Pfam" id="PF00004">
    <property type="entry name" value="AAA"/>
    <property type="match status" value="1"/>
</dbReference>
<protein>
    <submittedName>
        <fullName evidence="5">ATP-binding protein</fullName>
    </submittedName>
</protein>
<evidence type="ECO:0000256" key="2">
    <source>
        <dbReference type="ARBA" id="ARBA00022741"/>
    </source>
</evidence>
<evidence type="ECO:0000256" key="3">
    <source>
        <dbReference type="ARBA" id="ARBA00022840"/>
    </source>
</evidence>